<name>A0A974HA99_XENLA</name>
<evidence type="ECO:0000313" key="2">
    <source>
        <dbReference type="Proteomes" id="UP000694892"/>
    </source>
</evidence>
<accession>A0A974HA99</accession>
<dbReference type="EMBL" id="CM004479">
    <property type="protein sequence ID" value="OCT70638.1"/>
    <property type="molecule type" value="Genomic_DNA"/>
</dbReference>
<dbReference type="AlphaFoldDB" id="A0A974HA99"/>
<proteinExistence type="predicted"/>
<gene>
    <name evidence="1" type="ORF">XELAEV_18037561mg</name>
</gene>
<sequence>MYPKASQYNMKYLLLINPKEMNTGLYEIHSSSFSQLLDVSLADEAISKHNPQNETIRRRGLKDTLHELYIKKKIKTWRT</sequence>
<evidence type="ECO:0000313" key="1">
    <source>
        <dbReference type="EMBL" id="OCT70638.1"/>
    </source>
</evidence>
<organism evidence="1 2">
    <name type="scientific">Xenopus laevis</name>
    <name type="common">African clawed frog</name>
    <dbReference type="NCBI Taxonomy" id="8355"/>
    <lineage>
        <taxon>Eukaryota</taxon>
        <taxon>Metazoa</taxon>
        <taxon>Chordata</taxon>
        <taxon>Craniata</taxon>
        <taxon>Vertebrata</taxon>
        <taxon>Euteleostomi</taxon>
        <taxon>Amphibia</taxon>
        <taxon>Batrachia</taxon>
        <taxon>Anura</taxon>
        <taxon>Pipoidea</taxon>
        <taxon>Pipidae</taxon>
        <taxon>Xenopodinae</taxon>
        <taxon>Xenopus</taxon>
        <taxon>Xenopus</taxon>
    </lineage>
</organism>
<reference evidence="2" key="1">
    <citation type="journal article" date="2016" name="Nature">
        <title>Genome evolution in the allotetraploid frog Xenopus laevis.</title>
        <authorList>
            <person name="Session A.M."/>
            <person name="Uno Y."/>
            <person name="Kwon T."/>
            <person name="Chapman J.A."/>
            <person name="Toyoda A."/>
            <person name="Takahashi S."/>
            <person name="Fukui A."/>
            <person name="Hikosaka A."/>
            <person name="Suzuki A."/>
            <person name="Kondo M."/>
            <person name="van Heeringen S.J."/>
            <person name="Quigley I."/>
            <person name="Heinz S."/>
            <person name="Ogino H."/>
            <person name="Ochi H."/>
            <person name="Hellsten U."/>
            <person name="Lyons J.B."/>
            <person name="Simakov O."/>
            <person name="Putnam N."/>
            <person name="Stites J."/>
            <person name="Kuroki Y."/>
            <person name="Tanaka T."/>
            <person name="Michiue T."/>
            <person name="Watanabe M."/>
            <person name="Bogdanovic O."/>
            <person name="Lister R."/>
            <person name="Georgiou G."/>
            <person name="Paranjpe S.S."/>
            <person name="van Kruijsbergen I."/>
            <person name="Shu S."/>
            <person name="Carlson J."/>
            <person name="Kinoshita T."/>
            <person name="Ohta Y."/>
            <person name="Mawaribuchi S."/>
            <person name="Jenkins J."/>
            <person name="Grimwood J."/>
            <person name="Schmutz J."/>
            <person name="Mitros T."/>
            <person name="Mozaffari S.V."/>
            <person name="Suzuki Y."/>
            <person name="Haramoto Y."/>
            <person name="Yamamoto T.S."/>
            <person name="Takagi C."/>
            <person name="Heald R."/>
            <person name="Miller K."/>
            <person name="Haudenschild C."/>
            <person name="Kitzman J."/>
            <person name="Nakayama T."/>
            <person name="Izutsu Y."/>
            <person name="Robert J."/>
            <person name="Fortriede J."/>
            <person name="Burns K."/>
            <person name="Lotay V."/>
            <person name="Karimi K."/>
            <person name="Yasuoka Y."/>
            <person name="Dichmann D.S."/>
            <person name="Flajnik M.F."/>
            <person name="Houston D.W."/>
            <person name="Shendure J."/>
            <person name="DuPasquier L."/>
            <person name="Vize P.D."/>
            <person name="Zorn A.M."/>
            <person name="Ito M."/>
            <person name="Marcotte E.M."/>
            <person name="Wallingford J.B."/>
            <person name="Ito Y."/>
            <person name="Asashima M."/>
            <person name="Ueno N."/>
            <person name="Matsuda Y."/>
            <person name="Veenstra G.J."/>
            <person name="Fujiyama A."/>
            <person name="Harland R.M."/>
            <person name="Taira M."/>
            <person name="Rokhsar D.S."/>
        </authorList>
    </citation>
    <scope>NUCLEOTIDE SEQUENCE [LARGE SCALE GENOMIC DNA]</scope>
    <source>
        <strain evidence="2">J</strain>
    </source>
</reference>
<protein>
    <submittedName>
        <fullName evidence="1">Uncharacterized protein</fullName>
    </submittedName>
</protein>
<dbReference type="Proteomes" id="UP000694892">
    <property type="component" value="Chromosome 7S"/>
</dbReference>